<evidence type="ECO:0000313" key="1">
    <source>
        <dbReference type="EMBL" id="KAF0698915.1"/>
    </source>
</evidence>
<dbReference type="OrthoDB" id="75821at2759"/>
<organism evidence="2 3">
    <name type="scientific">Aphanomyces stellatus</name>
    <dbReference type="NCBI Taxonomy" id="120398"/>
    <lineage>
        <taxon>Eukaryota</taxon>
        <taxon>Sar</taxon>
        <taxon>Stramenopiles</taxon>
        <taxon>Oomycota</taxon>
        <taxon>Saprolegniomycetes</taxon>
        <taxon>Saprolegniales</taxon>
        <taxon>Verrucalvaceae</taxon>
        <taxon>Aphanomyces</taxon>
    </lineage>
</organism>
<dbReference type="Proteomes" id="UP000332933">
    <property type="component" value="Unassembled WGS sequence"/>
</dbReference>
<dbReference type="EMBL" id="VJMH01005211">
    <property type="protein sequence ID" value="KAF0698915.1"/>
    <property type="molecule type" value="Genomic_DNA"/>
</dbReference>
<dbReference type="AlphaFoldDB" id="A0A485KQG3"/>
<gene>
    <name evidence="2" type="primary">Aste57867_10479</name>
    <name evidence="1" type="ORF">As57867_010439</name>
    <name evidence="2" type="ORF">ASTE57867_10479</name>
</gene>
<dbReference type="EMBL" id="CAADRA010005232">
    <property type="protein sequence ID" value="VFT87353.1"/>
    <property type="molecule type" value="Genomic_DNA"/>
</dbReference>
<protein>
    <submittedName>
        <fullName evidence="2">Aste57867_10479 protein</fullName>
    </submittedName>
</protein>
<evidence type="ECO:0000313" key="2">
    <source>
        <dbReference type="EMBL" id="VFT87353.1"/>
    </source>
</evidence>
<keyword evidence="3" id="KW-1185">Reference proteome</keyword>
<reference evidence="2 3" key="1">
    <citation type="submission" date="2019-03" db="EMBL/GenBank/DDBJ databases">
        <authorList>
            <person name="Gaulin E."/>
            <person name="Dumas B."/>
        </authorList>
    </citation>
    <scope>NUCLEOTIDE SEQUENCE [LARGE SCALE GENOMIC DNA]</scope>
    <source>
        <strain evidence="2">CBS 568.67</strain>
    </source>
</reference>
<evidence type="ECO:0000313" key="3">
    <source>
        <dbReference type="Proteomes" id="UP000332933"/>
    </source>
</evidence>
<reference evidence="1" key="2">
    <citation type="submission" date="2019-06" db="EMBL/GenBank/DDBJ databases">
        <title>Genomics analysis of Aphanomyces spp. identifies a new class of oomycete effector associated with host adaptation.</title>
        <authorList>
            <person name="Gaulin E."/>
        </authorList>
    </citation>
    <scope>NUCLEOTIDE SEQUENCE</scope>
    <source>
        <strain evidence="1">CBS 578.67</strain>
    </source>
</reference>
<accession>A0A485KQG3</accession>
<name>A0A485KQG3_9STRA</name>
<proteinExistence type="predicted"/>
<sequence length="162" mass="18551">MCCVTATKSSPATSPDNDDHRHCKYVYKQCTNLRTYKRDGDLHRLCEFHRNKANALQKVYATKRRRELRAQKRQDMLALKTKTVPLPPPQHVKKLTIKLDRVKVEATEARSPTHVTTALLPGPSMAPHELNAFLDEFLEPIESMTDVDCFSDDEVLYLSTVL</sequence>